<organism evidence="1 2">
    <name type="scientific">Setaria italica</name>
    <name type="common">Foxtail millet</name>
    <name type="synonym">Panicum italicum</name>
    <dbReference type="NCBI Taxonomy" id="4555"/>
    <lineage>
        <taxon>Eukaryota</taxon>
        <taxon>Viridiplantae</taxon>
        <taxon>Streptophyta</taxon>
        <taxon>Embryophyta</taxon>
        <taxon>Tracheophyta</taxon>
        <taxon>Spermatophyta</taxon>
        <taxon>Magnoliopsida</taxon>
        <taxon>Liliopsida</taxon>
        <taxon>Poales</taxon>
        <taxon>Poaceae</taxon>
        <taxon>PACMAD clade</taxon>
        <taxon>Panicoideae</taxon>
        <taxon>Panicodae</taxon>
        <taxon>Paniceae</taxon>
        <taxon>Cenchrinae</taxon>
        <taxon>Setaria</taxon>
    </lineage>
</organism>
<sequence length="41" mass="4642">MHEPKGREQFGPGHGHNCLHQCTAAPNKPFQVSSESYCRQF</sequence>
<evidence type="ECO:0000313" key="2">
    <source>
        <dbReference type="Proteomes" id="UP000004995"/>
    </source>
</evidence>
<dbReference type="AlphaFoldDB" id="K4APE7"/>
<proteinExistence type="predicted"/>
<dbReference type="HOGENOM" id="CLU_3280518_0_0_1"/>
<dbReference type="InParanoid" id="K4APE7"/>
<reference evidence="1" key="2">
    <citation type="submission" date="2018-08" db="UniProtKB">
        <authorList>
            <consortium name="EnsemblPlants"/>
        </authorList>
    </citation>
    <scope>IDENTIFICATION</scope>
    <source>
        <strain evidence="1">Yugu1</strain>
    </source>
</reference>
<dbReference type="EnsemblPlants" id="KQK87483">
    <property type="protein sequence ID" value="KQK87483"/>
    <property type="gene ID" value="SETIT_040795mg"/>
</dbReference>
<dbReference type="Proteomes" id="UP000004995">
    <property type="component" value="Unassembled WGS sequence"/>
</dbReference>
<name>K4APE7_SETIT</name>
<accession>K4APE7</accession>
<dbReference type="Gramene" id="KQK87483">
    <property type="protein sequence ID" value="KQK87483"/>
    <property type="gene ID" value="SETIT_040795mg"/>
</dbReference>
<keyword evidence="2" id="KW-1185">Reference proteome</keyword>
<evidence type="ECO:0000313" key="1">
    <source>
        <dbReference type="EnsemblPlants" id="KQK87483"/>
    </source>
</evidence>
<protein>
    <submittedName>
        <fullName evidence="1">Uncharacterized protein</fullName>
    </submittedName>
</protein>
<reference evidence="2" key="1">
    <citation type="journal article" date="2012" name="Nat. Biotechnol.">
        <title>Reference genome sequence of the model plant Setaria.</title>
        <authorList>
            <person name="Bennetzen J.L."/>
            <person name="Schmutz J."/>
            <person name="Wang H."/>
            <person name="Percifield R."/>
            <person name="Hawkins J."/>
            <person name="Pontaroli A.C."/>
            <person name="Estep M."/>
            <person name="Feng L."/>
            <person name="Vaughn J.N."/>
            <person name="Grimwood J."/>
            <person name="Jenkins J."/>
            <person name="Barry K."/>
            <person name="Lindquist E."/>
            <person name="Hellsten U."/>
            <person name="Deshpande S."/>
            <person name="Wang X."/>
            <person name="Wu X."/>
            <person name="Mitros T."/>
            <person name="Triplett J."/>
            <person name="Yang X."/>
            <person name="Ye C.Y."/>
            <person name="Mauro-Herrera M."/>
            <person name="Wang L."/>
            <person name="Li P."/>
            <person name="Sharma M."/>
            <person name="Sharma R."/>
            <person name="Ronald P.C."/>
            <person name="Panaud O."/>
            <person name="Kellogg E.A."/>
            <person name="Brutnell T.P."/>
            <person name="Doust A.N."/>
            <person name="Tuskan G.A."/>
            <person name="Rokhsar D."/>
            <person name="Devos K.M."/>
        </authorList>
    </citation>
    <scope>NUCLEOTIDE SEQUENCE [LARGE SCALE GENOMIC DNA]</scope>
    <source>
        <strain evidence="2">cv. Yugu1</strain>
    </source>
</reference>
<dbReference type="EMBL" id="AGNK02005407">
    <property type="status" value="NOT_ANNOTATED_CDS"/>
    <property type="molecule type" value="Genomic_DNA"/>
</dbReference>